<keyword evidence="9" id="KW-1185">Reference proteome</keyword>
<keyword evidence="3 7" id="KW-0808">Transferase</keyword>
<comment type="similarity">
    <text evidence="2 7">Belongs to the FPP/GGPP synthase family.</text>
</comment>
<dbReference type="InterPro" id="IPR008949">
    <property type="entry name" value="Isoprenoid_synthase_dom_sf"/>
</dbReference>
<keyword evidence="5" id="KW-0460">Magnesium</keyword>
<evidence type="ECO:0000256" key="6">
    <source>
        <dbReference type="ARBA" id="ARBA00023229"/>
    </source>
</evidence>
<dbReference type="Pfam" id="PF00348">
    <property type="entry name" value="polyprenyl_synt"/>
    <property type="match status" value="1"/>
</dbReference>
<evidence type="ECO:0000256" key="4">
    <source>
        <dbReference type="ARBA" id="ARBA00022723"/>
    </source>
</evidence>
<dbReference type="PROSITE" id="PS00723">
    <property type="entry name" value="POLYPRENYL_SYNTHASE_1"/>
    <property type="match status" value="1"/>
</dbReference>
<evidence type="ECO:0000256" key="3">
    <source>
        <dbReference type="ARBA" id="ARBA00022679"/>
    </source>
</evidence>
<dbReference type="InterPro" id="IPR033749">
    <property type="entry name" value="Polyprenyl_synt_CS"/>
</dbReference>
<dbReference type="HOGENOM" id="CLU_014015_0_1_9"/>
<evidence type="ECO:0000256" key="5">
    <source>
        <dbReference type="ARBA" id="ARBA00022842"/>
    </source>
</evidence>
<evidence type="ECO:0000256" key="1">
    <source>
        <dbReference type="ARBA" id="ARBA00001946"/>
    </source>
</evidence>
<keyword evidence="6" id="KW-0414">Isoprene biosynthesis</keyword>
<dbReference type="SFLD" id="SFLDS00005">
    <property type="entry name" value="Isoprenoid_Synthase_Type_I"/>
    <property type="match status" value="1"/>
</dbReference>
<evidence type="ECO:0000313" key="9">
    <source>
        <dbReference type="Proteomes" id="UP000004959"/>
    </source>
</evidence>
<dbReference type="PATRIC" id="fig|1045004.4.peg.1197"/>
<dbReference type="eggNOG" id="COG0142">
    <property type="taxonomic scope" value="Bacteria"/>
</dbReference>
<evidence type="ECO:0000313" key="8">
    <source>
        <dbReference type="EMBL" id="EHN59298.1"/>
    </source>
</evidence>
<dbReference type="OrthoDB" id="9805316at2"/>
<accession>G9WFK6</accession>
<dbReference type="RefSeq" id="WP_007746141.1">
    <property type="nucleotide sequence ID" value="NZ_CM001398.1"/>
</dbReference>
<dbReference type="PROSITE" id="PS00444">
    <property type="entry name" value="POLYPRENYL_SYNTHASE_2"/>
    <property type="match status" value="1"/>
</dbReference>
<comment type="caution">
    <text evidence="8">The sequence shown here is derived from an EMBL/GenBank/DDBJ whole genome shotgun (WGS) entry which is preliminary data.</text>
</comment>
<comment type="cofactor">
    <cofactor evidence="1">
        <name>Mg(2+)</name>
        <dbReference type="ChEBI" id="CHEBI:18420"/>
    </cofactor>
</comment>
<organism evidence="8 9">
    <name type="scientific">Oenococcus kitaharae DSM 17330</name>
    <dbReference type="NCBI Taxonomy" id="1045004"/>
    <lineage>
        <taxon>Bacteria</taxon>
        <taxon>Bacillati</taxon>
        <taxon>Bacillota</taxon>
        <taxon>Bacilli</taxon>
        <taxon>Lactobacillales</taxon>
        <taxon>Lactobacillaceae</taxon>
        <taxon>Oenococcus</taxon>
    </lineage>
</organism>
<sequence length="275" mass="30410">MKFEVFSDRYLPKINQELKAYFSDRDDDIFDMISYALNSAGKRLRPLITLAVYAAAGKVIDDTAIKAATAVEFVHAYSLVHDDLPEMDNDSKRRGQDSVWKAYGVGNAVLVGDGLLTEAFKKLADLPIPDSLRLRLIYSLALAAGPDNMVRGQQYDLFSKEKVQSVEDLEFVHLMKTGSLMTYAATAGGILAGLPENALRYLNVYGANLGIAFQIKDDLKDIEQDKAEHKNSFPKLAGVDGSRAELAEHVKAAREAIEKIPNFQHSVLTDLLDQL</sequence>
<reference evidence="8 9" key="1">
    <citation type="journal article" date="2012" name="PLoS ONE">
        <title>Functional divergence in the genus oenococcus as predicted by genome sequencing of the newly-described species, Oenococcus kitaharae.</title>
        <authorList>
            <person name="Borneman A.R."/>
            <person name="McCarthy J.M."/>
            <person name="Chambers P.J."/>
            <person name="Bartowsky E.J."/>
        </authorList>
    </citation>
    <scope>NUCLEOTIDE SEQUENCE [LARGE SCALE GENOMIC DNA]</scope>
    <source>
        <strain evidence="9">DSM17330</strain>
    </source>
</reference>
<protein>
    <submittedName>
        <fullName evidence="8">Geranyltranstransferase (Farnesyldiphosphate synthase)</fullName>
    </submittedName>
</protein>
<dbReference type="PANTHER" id="PTHR43281">
    <property type="entry name" value="FARNESYL DIPHOSPHATE SYNTHASE"/>
    <property type="match status" value="1"/>
</dbReference>
<proteinExistence type="inferred from homology"/>
<evidence type="ECO:0000256" key="2">
    <source>
        <dbReference type="ARBA" id="ARBA00006706"/>
    </source>
</evidence>
<dbReference type="EMBL" id="AFVZ01000001">
    <property type="protein sequence ID" value="EHN59298.1"/>
    <property type="molecule type" value="Genomic_DNA"/>
</dbReference>
<keyword evidence="4" id="KW-0479">Metal-binding</keyword>
<evidence type="ECO:0000256" key="7">
    <source>
        <dbReference type="RuleBase" id="RU004466"/>
    </source>
</evidence>
<dbReference type="InterPro" id="IPR000092">
    <property type="entry name" value="Polyprenyl_synt"/>
</dbReference>
<dbReference type="AlphaFoldDB" id="G9WFK6"/>
<dbReference type="GO" id="GO:0004659">
    <property type="term" value="F:prenyltransferase activity"/>
    <property type="evidence" value="ECO:0007669"/>
    <property type="project" value="InterPro"/>
</dbReference>
<dbReference type="CDD" id="cd00685">
    <property type="entry name" value="Trans_IPPS_HT"/>
    <property type="match status" value="1"/>
</dbReference>
<dbReference type="GO" id="GO:0046872">
    <property type="term" value="F:metal ion binding"/>
    <property type="evidence" value="ECO:0007669"/>
    <property type="project" value="UniProtKB-KW"/>
</dbReference>
<gene>
    <name evidence="8" type="ORF">OKIT_1200</name>
</gene>
<name>G9WFK6_9LACO</name>
<dbReference type="GO" id="GO:0008299">
    <property type="term" value="P:isoprenoid biosynthetic process"/>
    <property type="evidence" value="ECO:0007669"/>
    <property type="project" value="UniProtKB-KW"/>
</dbReference>
<dbReference type="STRING" id="336988.NT96_07335"/>
<dbReference type="Proteomes" id="UP000004959">
    <property type="component" value="Chromosome"/>
</dbReference>
<dbReference type="PANTHER" id="PTHR43281:SF1">
    <property type="entry name" value="FARNESYL DIPHOSPHATE SYNTHASE"/>
    <property type="match status" value="1"/>
</dbReference>
<dbReference type="Gene3D" id="1.10.600.10">
    <property type="entry name" value="Farnesyl Diphosphate Synthase"/>
    <property type="match status" value="1"/>
</dbReference>
<dbReference type="SUPFAM" id="SSF48576">
    <property type="entry name" value="Terpenoid synthases"/>
    <property type="match status" value="1"/>
</dbReference>